<evidence type="ECO:0000313" key="5">
    <source>
        <dbReference type="EMBL" id="PIW34089.1"/>
    </source>
</evidence>
<dbReference type="InterPro" id="IPR013762">
    <property type="entry name" value="Integrase-like_cat_sf"/>
</dbReference>
<name>A0A2M7H040_9BACT</name>
<dbReference type="Gene3D" id="1.10.443.10">
    <property type="entry name" value="Intergrase catalytic core"/>
    <property type="match status" value="1"/>
</dbReference>
<organism evidence="5 6">
    <name type="scientific">bacterium (Candidatus Ratteibacteria) CG15_BIG_FIL_POST_REV_8_21_14_020_41_12</name>
    <dbReference type="NCBI Taxonomy" id="2014291"/>
    <lineage>
        <taxon>Bacteria</taxon>
        <taxon>Candidatus Ratteibacteria</taxon>
    </lineage>
</organism>
<evidence type="ECO:0000313" key="6">
    <source>
        <dbReference type="Proteomes" id="UP000230025"/>
    </source>
</evidence>
<dbReference type="AlphaFoldDB" id="A0A2M7H040"/>
<comment type="caution">
    <text evidence="5">The sequence shown here is derived from an EMBL/GenBank/DDBJ whole genome shotgun (WGS) entry which is preliminary data.</text>
</comment>
<sequence length="197" mass="22889">MSANIKCLTPQEEERFLDILKNRKDAERAYMLYHLMLITGLRISEALSLNVEHAGRAKLEIKVKGWTKKGEKKDRYKAVYFPKALQKHLKDYLRMKAKKGESLAPEAPLFVSRNSARISPRQVQRDFKMWVKESGIETDLTPHALRHTVGTRLLKEFKNAKLVQRYLGHSDVATTLRYYVDVFPEDLEEAAEMLAKR</sequence>
<dbReference type="EMBL" id="PFFY01000051">
    <property type="protein sequence ID" value="PIW34089.1"/>
    <property type="molecule type" value="Genomic_DNA"/>
</dbReference>
<dbReference type="PANTHER" id="PTHR30349">
    <property type="entry name" value="PHAGE INTEGRASE-RELATED"/>
    <property type="match status" value="1"/>
</dbReference>
<feature type="domain" description="Tyr recombinase" evidence="4">
    <location>
        <begin position="3"/>
        <end position="192"/>
    </location>
</feature>
<keyword evidence="2" id="KW-0238">DNA-binding</keyword>
<evidence type="ECO:0000256" key="3">
    <source>
        <dbReference type="ARBA" id="ARBA00023172"/>
    </source>
</evidence>
<dbReference type="InterPro" id="IPR002104">
    <property type="entry name" value="Integrase_catalytic"/>
</dbReference>
<dbReference type="InterPro" id="IPR050090">
    <property type="entry name" value="Tyrosine_recombinase_XerCD"/>
</dbReference>
<dbReference type="GO" id="GO:0003677">
    <property type="term" value="F:DNA binding"/>
    <property type="evidence" value="ECO:0007669"/>
    <property type="project" value="UniProtKB-KW"/>
</dbReference>
<evidence type="ECO:0000256" key="2">
    <source>
        <dbReference type="ARBA" id="ARBA00023125"/>
    </source>
</evidence>
<protein>
    <recommendedName>
        <fullName evidence="4">Tyr recombinase domain-containing protein</fullName>
    </recommendedName>
</protein>
<evidence type="ECO:0000256" key="1">
    <source>
        <dbReference type="ARBA" id="ARBA00008857"/>
    </source>
</evidence>
<dbReference type="PANTHER" id="PTHR30349:SF41">
    <property type="entry name" value="INTEGRASE_RECOMBINASE PROTEIN MJ0367-RELATED"/>
    <property type="match status" value="1"/>
</dbReference>
<dbReference type="PROSITE" id="PS51898">
    <property type="entry name" value="TYR_RECOMBINASE"/>
    <property type="match status" value="1"/>
</dbReference>
<dbReference type="Proteomes" id="UP000230025">
    <property type="component" value="Unassembled WGS sequence"/>
</dbReference>
<dbReference type="SUPFAM" id="SSF56349">
    <property type="entry name" value="DNA breaking-rejoining enzymes"/>
    <property type="match status" value="1"/>
</dbReference>
<gene>
    <name evidence="5" type="ORF">COW28_01145</name>
</gene>
<dbReference type="Pfam" id="PF00589">
    <property type="entry name" value="Phage_integrase"/>
    <property type="match status" value="1"/>
</dbReference>
<accession>A0A2M7H040</accession>
<reference evidence="6" key="1">
    <citation type="submission" date="2017-09" db="EMBL/GenBank/DDBJ databases">
        <title>Depth-based differentiation of microbial function through sediment-hosted aquifers and enrichment of novel symbionts in the deep terrestrial subsurface.</title>
        <authorList>
            <person name="Probst A.J."/>
            <person name="Ladd B."/>
            <person name="Jarett J.K."/>
            <person name="Geller-Mcgrath D.E."/>
            <person name="Sieber C.M.K."/>
            <person name="Emerson J.B."/>
            <person name="Anantharaman K."/>
            <person name="Thomas B.C."/>
            <person name="Malmstrom R."/>
            <person name="Stieglmeier M."/>
            <person name="Klingl A."/>
            <person name="Woyke T."/>
            <person name="Ryan C.M."/>
            <person name="Banfield J.F."/>
        </authorList>
    </citation>
    <scope>NUCLEOTIDE SEQUENCE [LARGE SCALE GENOMIC DNA]</scope>
</reference>
<evidence type="ECO:0000259" key="4">
    <source>
        <dbReference type="PROSITE" id="PS51898"/>
    </source>
</evidence>
<dbReference type="InterPro" id="IPR011010">
    <property type="entry name" value="DNA_brk_join_enz"/>
</dbReference>
<dbReference type="GO" id="GO:0006310">
    <property type="term" value="P:DNA recombination"/>
    <property type="evidence" value="ECO:0007669"/>
    <property type="project" value="UniProtKB-KW"/>
</dbReference>
<comment type="similarity">
    <text evidence="1">Belongs to the 'phage' integrase family.</text>
</comment>
<proteinExistence type="inferred from homology"/>
<dbReference type="GO" id="GO:0015074">
    <property type="term" value="P:DNA integration"/>
    <property type="evidence" value="ECO:0007669"/>
    <property type="project" value="InterPro"/>
</dbReference>
<keyword evidence="3" id="KW-0233">DNA recombination</keyword>